<feature type="non-terminal residue" evidence="1">
    <location>
        <position position="1"/>
    </location>
</feature>
<protein>
    <submittedName>
        <fullName evidence="1">Uncharacterized protein</fullName>
    </submittedName>
</protein>
<reference evidence="1 2" key="1">
    <citation type="journal article" date="2019" name="Nat. Ecol. Evol.">
        <title>Megaphylogeny resolves global patterns of mushroom evolution.</title>
        <authorList>
            <person name="Varga T."/>
            <person name="Krizsan K."/>
            <person name="Foldi C."/>
            <person name="Dima B."/>
            <person name="Sanchez-Garcia M."/>
            <person name="Sanchez-Ramirez S."/>
            <person name="Szollosi G.J."/>
            <person name="Szarkandi J.G."/>
            <person name="Papp V."/>
            <person name="Albert L."/>
            <person name="Andreopoulos W."/>
            <person name="Angelini C."/>
            <person name="Antonin V."/>
            <person name="Barry K.W."/>
            <person name="Bougher N.L."/>
            <person name="Buchanan P."/>
            <person name="Buyck B."/>
            <person name="Bense V."/>
            <person name="Catcheside P."/>
            <person name="Chovatia M."/>
            <person name="Cooper J."/>
            <person name="Damon W."/>
            <person name="Desjardin D."/>
            <person name="Finy P."/>
            <person name="Geml J."/>
            <person name="Haridas S."/>
            <person name="Hughes K."/>
            <person name="Justo A."/>
            <person name="Karasinski D."/>
            <person name="Kautmanova I."/>
            <person name="Kiss B."/>
            <person name="Kocsube S."/>
            <person name="Kotiranta H."/>
            <person name="LaButti K.M."/>
            <person name="Lechner B.E."/>
            <person name="Liimatainen K."/>
            <person name="Lipzen A."/>
            <person name="Lukacs Z."/>
            <person name="Mihaltcheva S."/>
            <person name="Morgado L.N."/>
            <person name="Niskanen T."/>
            <person name="Noordeloos M.E."/>
            <person name="Ohm R.A."/>
            <person name="Ortiz-Santana B."/>
            <person name="Ovrebo C."/>
            <person name="Racz N."/>
            <person name="Riley R."/>
            <person name="Savchenko A."/>
            <person name="Shiryaev A."/>
            <person name="Soop K."/>
            <person name="Spirin V."/>
            <person name="Szebenyi C."/>
            <person name="Tomsovsky M."/>
            <person name="Tulloss R.E."/>
            <person name="Uehling J."/>
            <person name="Grigoriev I.V."/>
            <person name="Vagvolgyi C."/>
            <person name="Papp T."/>
            <person name="Martin F.M."/>
            <person name="Miettinen O."/>
            <person name="Hibbett D.S."/>
            <person name="Nagy L.G."/>
        </authorList>
    </citation>
    <scope>NUCLEOTIDE SEQUENCE [LARGE SCALE GENOMIC DNA]</scope>
    <source>
        <strain evidence="1 2">NL-1719</strain>
    </source>
</reference>
<gene>
    <name evidence="1" type="ORF">BDN72DRAFT_743603</name>
</gene>
<proteinExistence type="predicted"/>
<accession>A0ACD3ANB8</accession>
<keyword evidence="2" id="KW-1185">Reference proteome</keyword>
<sequence length="119" mass="13910">LPDEVIEQIIPEIDFHRDLVSFACASQSCRQFVTPQHIEYRLLRLGTARSTHVWAHLARRTDLACNIREIEIEQVFTSHPCIPTSFIEDVDLEKRSGEVQEAEIIRALEHMPRLKSFKW</sequence>
<evidence type="ECO:0000313" key="2">
    <source>
        <dbReference type="Proteomes" id="UP000308600"/>
    </source>
</evidence>
<organism evidence="1 2">
    <name type="scientific">Pluteus cervinus</name>
    <dbReference type="NCBI Taxonomy" id="181527"/>
    <lineage>
        <taxon>Eukaryota</taxon>
        <taxon>Fungi</taxon>
        <taxon>Dikarya</taxon>
        <taxon>Basidiomycota</taxon>
        <taxon>Agaricomycotina</taxon>
        <taxon>Agaricomycetes</taxon>
        <taxon>Agaricomycetidae</taxon>
        <taxon>Agaricales</taxon>
        <taxon>Pluteineae</taxon>
        <taxon>Pluteaceae</taxon>
        <taxon>Pluteus</taxon>
    </lineage>
</organism>
<feature type="non-terminal residue" evidence="1">
    <location>
        <position position="119"/>
    </location>
</feature>
<dbReference type="EMBL" id="ML208387">
    <property type="protein sequence ID" value="TFK67036.1"/>
    <property type="molecule type" value="Genomic_DNA"/>
</dbReference>
<dbReference type="Proteomes" id="UP000308600">
    <property type="component" value="Unassembled WGS sequence"/>
</dbReference>
<evidence type="ECO:0000313" key="1">
    <source>
        <dbReference type="EMBL" id="TFK67036.1"/>
    </source>
</evidence>
<name>A0ACD3ANB8_9AGAR</name>